<evidence type="ECO:0000313" key="4">
    <source>
        <dbReference type="Proteomes" id="UP001489004"/>
    </source>
</evidence>
<proteinExistence type="predicted"/>
<evidence type="ECO:0000313" key="3">
    <source>
        <dbReference type="EMBL" id="KAK9817240.1"/>
    </source>
</evidence>
<dbReference type="GO" id="GO:0006281">
    <property type="term" value="P:DNA repair"/>
    <property type="evidence" value="ECO:0007669"/>
    <property type="project" value="UniProtKB-ARBA"/>
</dbReference>
<dbReference type="Gene3D" id="3.90.320.10">
    <property type="match status" value="1"/>
</dbReference>
<dbReference type="InterPro" id="IPR011335">
    <property type="entry name" value="Restrct_endonuc-II-like"/>
</dbReference>
<dbReference type="Proteomes" id="UP001489004">
    <property type="component" value="Unassembled WGS sequence"/>
</dbReference>
<dbReference type="PANTHER" id="PTHR46609:SF6">
    <property type="entry name" value="EXONUCLEASE, PHAGE-TYPE_RECB, C-TERMINAL DOMAIN-CONTAINING PROTEIN-RELATED"/>
    <property type="match status" value="1"/>
</dbReference>
<organism evidence="3 4">
    <name type="scientific">[Myrmecia] bisecta</name>
    <dbReference type="NCBI Taxonomy" id="41462"/>
    <lineage>
        <taxon>Eukaryota</taxon>
        <taxon>Viridiplantae</taxon>
        <taxon>Chlorophyta</taxon>
        <taxon>core chlorophytes</taxon>
        <taxon>Trebouxiophyceae</taxon>
        <taxon>Trebouxiales</taxon>
        <taxon>Trebouxiaceae</taxon>
        <taxon>Myrmecia</taxon>
    </lineage>
</organism>
<dbReference type="InterPro" id="IPR051703">
    <property type="entry name" value="NF-kappa-B_Signaling_Reg"/>
</dbReference>
<dbReference type="CDD" id="cd22343">
    <property type="entry name" value="PDDEXK_lambda_exonuclease-like"/>
    <property type="match status" value="1"/>
</dbReference>
<comment type="caution">
    <text evidence="3">The sequence shown here is derived from an EMBL/GenBank/DDBJ whole genome shotgun (WGS) entry which is preliminary data.</text>
</comment>
<dbReference type="SUPFAM" id="SSF52980">
    <property type="entry name" value="Restriction endonuclease-like"/>
    <property type="match status" value="1"/>
</dbReference>
<feature type="compositionally biased region" description="Polar residues" evidence="1">
    <location>
        <begin position="219"/>
        <end position="237"/>
    </location>
</feature>
<protein>
    <recommendedName>
        <fullName evidence="2">YqaJ viral recombinase domain-containing protein</fullName>
    </recommendedName>
</protein>
<evidence type="ECO:0000256" key="1">
    <source>
        <dbReference type="SAM" id="MobiDB-lite"/>
    </source>
</evidence>
<dbReference type="AlphaFoldDB" id="A0AAW1Q587"/>
<accession>A0AAW1Q587</accession>
<feature type="region of interest" description="Disordered" evidence="1">
    <location>
        <begin position="219"/>
        <end position="240"/>
    </location>
</feature>
<dbReference type="InterPro" id="IPR011604">
    <property type="entry name" value="PDDEXK-like_dom_sf"/>
</dbReference>
<gene>
    <name evidence="3" type="ORF">WJX72_011650</name>
</gene>
<sequence length="506" mass="54753">MLRGLCSFQARRALADRTLSVHYRLGSAGASRRLASSVQALHSGGGYGEPRAPSTSQPAVDVEKVQRALAYESAAGYPNAQGKRRFAEFAAEALAAALPSLSRAPDAIAIVSGPAARIAGAVEASAEEAQQETARVGEEIEFDAGSADLQPGQALARAASSEAPAFLDGIAVASDADVDVASDSQSDESSSAKTALPKRIVNPQTLRFREQFVQTAVAASQTRQSVRGPQQHGQGEQRTAEWRALRDGRLTASAFGNALGFWDEGRVSLWEEKLGLKPAFAGNAATEWGTNSEELALGHYGAITGHSVQSCRFQVLRDDDVHGWLGASPDGLIEGLVASPAAPSPVLAPAISMPKLDERFEGQGQGVLEIKCPFNRGNPASGTPWATAQWYYMPQAQGLMEIFDREWCNLYCWTPNGSAIYHIPRDRIYWAMCFDVLSEFWWAHVIPAKHLLAEGRDQEALAHRPTARHPLTLRLKEYSKTMVRGMPTMHFPALPSQQPLANFQYF</sequence>
<dbReference type="PANTHER" id="PTHR46609">
    <property type="entry name" value="EXONUCLEASE, PHAGE-TYPE/RECB, C-TERMINAL DOMAIN-CONTAINING PROTEIN"/>
    <property type="match status" value="1"/>
</dbReference>
<keyword evidence="4" id="KW-1185">Reference proteome</keyword>
<evidence type="ECO:0000259" key="2">
    <source>
        <dbReference type="Pfam" id="PF09588"/>
    </source>
</evidence>
<name>A0AAW1Q587_9CHLO</name>
<dbReference type="Pfam" id="PF09588">
    <property type="entry name" value="YqaJ"/>
    <property type="match status" value="1"/>
</dbReference>
<dbReference type="InterPro" id="IPR019080">
    <property type="entry name" value="YqaJ_viral_recombinase"/>
</dbReference>
<dbReference type="EMBL" id="JALJOR010000005">
    <property type="protein sequence ID" value="KAK9817240.1"/>
    <property type="molecule type" value="Genomic_DNA"/>
</dbReference>
<feature type="domain" description="YqaJ viral recombinase" evidence="2">
    <location>
        <begin position="241"/>
        <end position="401"/>
    </location>
</feature>
<reference evidence="3 4" key="1">
    <citation type="journal article" date="2024" name="Nat. Commun.">
        <title>Phylogenomics reveals the evolutionary origins of lichenization in chlorophyte algae.</title>
        <authorList>
            <person name="Puginier C."/>
            <person name="Libourel C."/>
            <person name="Otte J."/>
            <person name="Skaloud P."/>
            <person name="Haon M."/>
            <person name="Grisel S."/>
            <person name="Petersen M."/>
            <person name="Berrin J.G."/>
            <person name="Delaux P.M."/>
            <person name="Dal Grande F."/>
            <person name="Keller J."/>
        </authorList>
    </citation>
    <scope>NUCLEOTIDE SEQUENCE [LARGE SCALE GENOMIC DNA]</scope>
    <source>
        <strain evidence="3 4">SAG 2043</strain>
    </source>
</reference>